<proteinExistence type="predicted"/>
<dbReference type="InterPro" id="IPR036113">
    <property type="entry name" value="Asp/Glu-ADT_sf_sub_c"/>
</dbReference>
<name>A0A1F6WPY2_9BACT</name>
<evidence type="ECO:0000313" key="2">
    <source>
        <dbReference type="Proteomes" id="UP000178184"/>
    </source>
</evidence>
<comment type="caution">
    <text evidence="1">The sequence shown here is derived from an EMBL/GenBank/DDBJ whole genome shotgun (WGS) entry which is preliminary data.</text>
</comment>
<dbReference type="InterPro" id="IPR003837">
    <property type="entry name" value="GatC"/>
</dbReference>
<accession>A0A1F6WPY2</accession>
<dbReference type="STRING" id="1801764.A2903_01050"/>
<reference evidence="1 2" key="1">
    <citation type="journal article" date="2016" name="Nat. Commun.">
        <title>Thousands of microbial genomes shed light on interconnected biogeochemical processes in an aquifer system.</title>
        <authorList>
            <person name="Anantharaman K."/>
            <person name="Brown C.T."/>
            <person name="Hug L.A."/>
            <person name="Sharon I."/>
            <person name="Castelle C.J."/>
            <person name="Probst A.J."/>
            <person name="Thomas B.C."/>
            <person name="Singh A."/>
            <person name="Wilkins M.J."/>
            <person name="Karaoz U."/>
            <person name="Brodie E.L."/>
            <person name="Williams K.H."/>
            <person name="Hubbard S.S."/>
            <person name="Banfield J.F."/>
        </authorList>
    </citation>
    <scope>NUCLEOTIDE SEQUENCE [LARGE SCALE GENOMIC DNA]</scope>
</reference>
<evidence type="ECO:0000313" key="1">
    <source>
        <dbReference type="EMBL" id="OGI83906.1"/>
    </source>
</evidence>
<organism evidence="1 2">
    <name type="scientific">Candidatus Nomurabacteria bacterium RIFCSPLOWO2_01_FULL_33_17</name>
    <dbReference type="NCBI Taxonomy" id="1801764"/>
    <lineage>
        <taxon>Bacteria</taxon>
        <taxon>Candidatus Nomuraibacteriota</taxon>
    </lineage>
</organism>
<dbReference type="AlphaFoldDB" id="A0A1F6WPY2"/>
<dbReference type="EMBL" id="MFUO01000017">
    <property type="protein sequence ID" value="OGI83906.1"/>
    <property type="molecule type" value="Genomic_DNA"/>
</dbReference>
<dbReference type="Gene3D" id="1.10.20.60">
    <property type="entry name" value="Glu-tRNAGln amidotransferase C subunit, N-terminal domain"/>
    <property type="match status" value="1"/>
</dbReference>
<dbReference type="GO" id="GO:0006450">
    <property type="term" value="P:regulation of translational fidelity"/>
    <property type="evidence" value="ECO:0007669"/>
    <property type="project" value="InterPro"/>
</dbReference>
<evidence type="ECO:0008006" key="3">
    <source>
        <dbReference type="Google" id="ProtNLM"/>
    </source>
</evidence>
<sequence length="93" mass="10676">MTHDDIVRLAGYVKINVNEIESKNLIPNMESILGYIDQIQNVDIDIKQDDINKDNPILRADISNQDQISFDFMNNVPMKENGYVKVPKVLNND</sequence>
<protein>
    <recommendedName>
        <fullName evidence="3">Aspartyl/glutamyl-tRNA(Asn/Gln) amidotransferase subunit C</fullName>
    </recommendedName>
</protein>
<dbReference type="Proteomes" id="UP000178184">
    <property type="component" value="Unassembled WGS sequence"/>
</dbReference>
<dbReference type="Pfam" id="PF02686">
    <property type="entry name" value="GatC"/>
    <property type="match status" value="1"/>
</dbReference>
<dbReference type="NCBIfam" id="TIGR00135">
    <property type="entry name" value="gatC"/>
    <property type="match status" value="1"/>
</dbReference>
<gene>
    <name evidence="1" type="ORF">A2903_01050</name>
</gene>
<dbReference type="SUPFAM" id="SSF141000">
    <property type="entry name" value="Glu-tRNAGln amidotransferase C subunit"/>
    <property type="match status" value="1"/>
</dbReference>